<dbReference type="Proteomes" id="UP000076722">
    <property type="component" value="Unassembled WGS sequence"/>
</dbReference>
<dbReference type="AlphaFoldDB" id="A0A164NUM7"/>
<gene>
    <name evidence="1" type="ORF">SISNIDRAFT_270756</name>
</gene>
<dbReference type="Gene3D" id="3.60.10.10">
    <property type="entry name" value="Endonuclease/exonuclease/phosphatase"/>
    <property type="match status" value="1"/>
</dbReference>
<evidence type="ECO:0008006" key="3">
    <source>
        <dbReference type="Google" id="ProtNLM"/>
    </source>
</evidence>
<sequence>MAILPDNIGQTTTSLKCGGVAIRKLAAHRYRHGKWTSTSHASSFSEPLVTSFKVLCWNVGYRYEEPYEHHWAKSFVKELKRRLGPSSSASAEGAKTAPCCVVLLQEVQRDALHALYSDDWIRQTMIAVPVPPSISDSSGSLGATVQNVTLVSRTIPVSQALHVSFFNSQMARHAVVVDLKFYAPADQQSPKNQQKQMSSRLRNVRIINVQLESFKNGGGARDDQTKFLLSELSNDHSFYGVLLGVDVKDVPADDAVISPNQDERTSRVVVQEPVSRGNETLTSKSLIVLRKRLGPSETPMEGVRVAKSRSGIIGNIHLT</sequence>
<dbReference type="EMBL" id="KV419440">
    <property type="protein sequence ID" value="KZS88058.1"/>
    <property type="molecule type" value="Genomic_DNA"/>
</dbReference>
<protein>
    <recommendedName>
        <fullName evidence="3">Endonuclease/exonuclease/phosphatase domain-containing protein</fullName>
    </recommendedName>
</protein>
<accession>A0A164NUM7</accession>
<name>A0A164NUM7_9AGAM</name>
<evidence type="ECO:0000313" key="1">
    <source>
        <dbReference type="EMBL" id="KZS88058.1"/>
    </source>
</evidence>
<keyword evidence="2" id="KW-1185">Reference proteome</keyword>
<dbReference type="SUPFAM" id="SSF56219">
    <property type="entry name" value="DNase I-like"/>
    <property type="match status" value="1"/>
</dbReference>
<reference evidence="1 2" key="1">
    <citation type="journal article" date="2016" name="Mol. Biol. Evol.">
        <title>Comparative Genomics of Early-Diverging Mushroom-Forming Fungi Provides Insights into the Origins of Lignocellulose Decay Capabilities.</title>
        <authorList>
            <person name="Nagy L.G."/>
            <person name="Riley R."/>
            <person name="Tritt A."/>
            <person name="Adam C."/>
            <person name="Daum C."/>
            <person name="Floudas D."/>
            <person name="Sun H."/>
            <person name="Yadav J.S."/>
            <person name="Pangilinan J."/>
            <person name="Larsson K.H."/>
            <person name="Matsuura K."/>
            <person name="Barry K."/>
            <person name="Labutti K."/>
            <person name="Kuo R."/>
            <person name="Ohm R.A."/>
            <person name="Bhattacharya S.S."/>
            <person name="Shirouzu T."/>
            <person name="Yoshinaga Y."/>
            <person name="Martin F.M."/>
            <person name="Grigoriev I.V."/>
            <person name="Hibbett D.S."/>
        </authorList>
    </citation>
    <scope>NUCLEOTIDE SEQUENCE [LARGE SCALE GENOMIC DNA]</scope>
    <source>
        <strain evidence="1 2">HHB9708</strain>
    </source>
</reference>
<proteinExistence type="predicted"/>
<organism evidence="1 2">
    <name type="scientific">Sistotremastrum niveocremeum HHB9708</name>
    <dbReference type="NCBI Taxonomy" id="1314777"/>
    <lineage>
        <taxon>Eukaryota</taxon>
        <taxon>Fungi</taxon>
        <taxon>Dikarya</taxon>
        <taxon>Basidiomycota</taxon>
        <taxon>Agaricomycotina</taxon>
        <taxon>Agaricomycetes</taxon>
        <taxon>Sistotremastrales</taxon>
        <taxon>Sistotremastraceae</taxon>
        <taxon>Sertulicium</taxon>
        <taxon>Sertulicium niveocremeum</taxon>
    </lineage>
</organism>
<dbReference type="InterPro" id="IPR036691">
    <property type="entry name" value="Endo/exonu/phosph_ase_sf"/>
</dbReference>
<evidence type="ECO:0000313" key="2">
    <source>
        <dbReference type="Proteomes" id="UP000076722"/>
    </source>
</evidence>
<dbReference type="OrthoDB" id="9975959at2759"/>